<gene>
    <name evidence="1" type="ORF">L2E82_28157</name>
</gene>
<comment type="caution">
    <text evidence="1">The sequence shown here is derived from an EMBL/GenBank/DDBJ whole genome shotgun (WGS) entry which is preliminary data.</text>
</comment>
<name>A0ACB9CVE7_CICIN</name>
<evidence type="ECO:0000313" key="1">
    <source>
        <dbReference type="EMBL" id="KAI3738138.1"/>
    </source>
</evidence>
<evidence type="ECO:0000313" key="2">
    <source>
        <dbReference type="Proteomes" id="UP001055811"/>
    </source>
</evidence>
<organism evidence="1 2">
    <name type="scientific">Cichorium intybus</name>
    <name type="common">Chicory</name>
    <dbReference type="NCBI Taxonomy" id="13427"/>
    <lineage>
        <taxon>Eukaryota</taxon>
        <taxon>Viridiplantae</taxon>
        <taxon>Streptophyta</taxon>
        <taxon>Embryophyta</taxon>
        <taxon>Tracheophyta</taxon>
        <taxon>Spermatophyta</taxon>
        <taxon>Magnoliopsida</taxon>
        <taxon>eudicotyledons</taxon>
        <taxon>Gunneridae</taxon>
        <taxon>Pentapetalae</taxon>
        <taxon>asterids</taxon>
        <taxon>campanulids</taxon>
        <taxon>Asterales</taxon>
        <taxon>Asteraceae</taxon>
        <taxon>Cichorioideae</taxon>
        <taxon>Cichorieae</taxon>
        <taxon>Cichoriinae</taxon>
        <taxon>Cichorium</taxon>
    </lineage>
</organism>
<dbReference type="Proteomes" id="UP001055811">
    <property type="component" value="Linkage Group LG05"/>
</dbReference>
<proteinExistence type="predicted"/>
<protein>
    <submittedName>
        <fullName evidence="1">Uncharacterized protein</fullName>
    </submittedName>
</protein>
<sequence>MASGNVNPRVRLNNVVLVHGQCQPWKAPKWSFSIPSPNFNSANLANPKSQNVKQRSKSDFQIGLEKVHVGKINSVVAIFCRKIECDSQRRTPVIDFRSEAENPPSSRHSTASDSQRYSD</sequence>
<dbReference type="EMBL" id="CM042013">
    <property type="protein sequence ID" value="KAI3738138.1"/>
    <property type="molecule type" value="Genomic_DNA"/>
</dbReference>
<reference evidence="1 2" key="2">
    <citation type="journal article" date="2022" name="Mol. Ecol. Resour.">
        <title>The genomes of chicory, endive, great burdock and yacon provide insights into Asteraceae paleo-polyploidization history and plant inulin production.</title>
        <authorList>
            <person name="Fan W."/>
            <person name="Wang S."/>
            <person name="Wang H."/>
            <person name="Wang A."/>
            <person name="Jiang F."/>
            <person name="Liu H."/>
            <person name="Zhao H."/>
            <person name="Xu D."/>
            <person name="Zhang Y."/>
        </authorList>
    </citation>
    <scope>NUCLEOTIDE SEQUENCE [LARGE SCALE GENOMIC DNA]</scope>
    <source>
        <strain evidence="2">cv. Punajuju</strain>
        <tissue evidence="1">Leaves</tissue>
    </source>
</reference>
<reference evidence="2" key="1">
    <citation type="journal article" date="2022" name="Mol. Ecol. Resour.">
        <title>The genomes of chicory, endive, great burdock and yacon provide insights into Asteraceae palaeo-polyploidization history and plant inulin production.</title>
        <authorList>
            <person name="Fan W."/>
            <person name="Wang S."/>
            <person name="Wang H."/>
            <person name="Wang A."/>
            <person name="Jiang F."/>
            <person name="Liu H."/>
            <person name="Zhao H."/>
            <person name="Xu D."/>
            <person name="Zhang Y."/>
        </authorList>
    </citation>
    <scope>NUCLEOTIDE SEQUENCE [LARGE SCALE GENOMIC DNA]</scope>
    <source>
        <strain evidence="2">cv. Punajuju</strain>
    </source>
</reference>
<keyword evidence="2" id="KW-1185">Reference proteome</keyword>
<accession>A0ACB9CVE7</accession>